<keyword evidence="7" id="KW-0503">Monooxygenase</keyword>
<dbReference type="EMBL" id="JABEVY010000138">
    <property type="protein sequence ID" value="KAF5247589.1"/>
    <property type="molecule type" value="Genomic_DNA"/>
</dbReference>
<evidence type="ECO:0000256" key="2">
    <source>
        <dbReference type="ARBA" id="ARBA00009928"/>
    </source>
</evidence>
<feature type="domain" description="Tyrosinase copper-binding" evidence="13">
    <location>
        <begin position="378"/>
        <end position="389"/>
    </location>
</feature>
<dbReference type="Pfam" id="PF00264">
    <property type="entry name" value="Tyrosinase"/>
    <property type="match status" value="1"/>
</dbReference>
<accession>A0A8H4ZIX0</accession>
<keyword evidence="6" id="KW-0186">Copper</keyword>
<dbReference type="GO" id="GO:0004503">
    <property type="term" value="F:tyrosinase activity"/>
    <property type="evidence" value="ECO:0007669"/>
    <property type="project" value="UniProtKB-EC"/>
</dbReference>
<feature type="region of interest" description="Disordered" evidence="11">
    <location>
        <begin position="705"/>
        <end position="726"/>
    </location>
</feature>
<dbReference type="PRINTS" id="PR00092">
    <property type="entry name" value="TYROSINASE"/>
</dbReference>
<evidence type="ECO:0000256" key="4">
    <source>
        <dbReference type="ARBA" id="ARBA00022723"/>
    </source>
</evidence>
<evidence type="ECO:0000256" key="6">
    <source>
        <dbReference type="ARBA" id="ARBA00023008"/>
    </source>
</evidence>
<dbReference type="EC" id="1.14.18.1" evidence="3"/>
<dbReference type="PROSITE" id="PS00497">
    <property type="entry name" value="TYROSINASE_1"/>
    <property type="match status" value="1"/>
</dbReference>
<evidence type="ECO:0000256" key="3">
    <source>
        <dbReference type="ARBA" id="ARBA00011906"/>
    </source>
</evidence>
<feature type="region of interest" description="Disordered" evidence="11">
    <location>
        <begin position="1"/>
        <end position="22"/>
    </location>
</feature>
<evidence type="ECO:0000256" key="1">
    <source>
        <dbReference type="ARBA" id="ARBA00001973"/>
    </source>
</evidence>
<dbReference type="Proteomes" id="UP000573603">
    <property type="component" value="Unassembled WGS sequence"/>
</dbReference>
<dbReference type="AlphaFoldDB" id="A0A8H4ZIX0"/>
<name>A0A8H4ZIX0_9HYPO</name>
<comment type="catalytic activity">
    <reaction evidence="10">
        <text>L-tyrosine + O2 = L-dopaquinone + H2O</text>
        <dbReference type="Rhea" id="RHEA:18117"/>
        <dbReference type="ChEBI" id="CHEBI:15377"/>
        <dbReference type="ChEBI" id="CHEBI:15379"/>
        <dbReference type="ChEBI" id="CHEBI:57924"/>
        <dbReference type="ChEBI" id="CHEBI:58315"/>
        <dbReference type="EC" id="1.14.18.1"/>
    </reaction>
</comment>
<keyword evidence="15" id="KW-1185">Reference proteome</keyword>
<protein>
    <recommendedName>
        <fullName evidence="3">tyrosinase</fullName>
        <ecNumber evidence="3">1.14.18.1</ecNumber>
    </recommendedName>
</protein>
<keyword evidence="8" id="KW-0470">Melanin biosynthesis</keyword>
<dbReference type="GO" id="GO:0046872">
    <property type="term" value="F:metal ion binding"/>
    <property type="evidence" value="ECO:0007669"/>
    <property type="project" value="UniProtKB-KW"/>
</dbReference>
<dbReference type="InterPro" id="IPR041640">
    <property type="entry name" value="Tyrosinase_C"/>
</dbReference>
<evidence type="ECO:0000259" key="13">
    <source>
        <dbReference type="PROSITE" id="PS00498"/>
    </source>
</evidence>
<dbReference type="PROSITE" id="PS00498">
    <property type="entry name" value="TYROSINASE_2"/>
    <property type="match status" value="1"/>
</dbReference>
<dbReference type="SUPFAM" id="SSF48056">
    <property type="entry name" value="Di-copper centre-containing domain"/>
    <property type="match status" value="1"/>
</dbReference>
<comment type="similarity">
    <text evidence="2">Belongs to the tyrosinase family.</text>
</comment>
<evidence type="ECO:0000313" key="14">
    <source>
        <dbReference type="EMBL" id="KAF5247589.1"/>
    </source>
</evidence>
<sequence>MGSSRTNYPITGIQEGLDPNASNPLREVPVRMEIDDWFTSTDPIHLNQQALFFPAFLKFADKDPLDPLSYYQIAGIHGQPYVAWPVEPPTEAKTRGEGYCTHGSILFTTWHRPYMLLWEQAIYELMKEEIERFPASDQHALHEALASWRFPYWDWAMKKARNPDNENDLTYDVPLVLKQEEVEIRVPPPQMTRKIRNAFHHFQMPEGMIMGDEKLNSKDKSPEGRRLKDLRVHAMGNERFKVVYNLCQATSRHLTAGDATAKKWATVQGQQNNEAIATILNDQTAVTIPSDTDKSGPQRRGNVTASLREAFYRLFTIKSFEDFATKRTITGNEPLPNDSAEGLHDSLHGWCGGDAIRVGNDNTFLNGQMSDPAVAAFDPIFWLHHCNIDRLFAMWQILHDDDKGNTWFDGSDPRDKDEGNFAIPRQQIDKPDSPLKPFLKSTGDEDYYTSNDIREVTPLGYTYPGLEKWNYTDLDGTYNKERHVKDLNILLNNAYGSGRRAVQKARLTASPGQPGLQLNAITRDDVPEEDQLGVPDYVVDVIYEKFALDGVPFSIHIFVGKPGEAPYLFTGEDPPVGEIVNFSSPKELEGETSGCGNCRSQAADHTKSTGRVVLTNALITRWKNRIPHTPDDPNAPKVLQSMKPEDVVEFLKHNLHWRVTSLGQPVDLGRIPSLKVALGVGKADHFVNKAKLSKYYGYKGAHQVTQGRAGGAGPEDGLYPPGYEWR</sequence>
<feature type="domain" description="Tyrosinase copper-binding" evidence="12">
    <location>
        <begin position="102"/>
        <end position="119"/>
    </location>
</feature>
<evidence type="ECO:0000259" key="12">
    <source>
        <dbReference type="PROSITE" id="PS00497"/>
    </source>
</evidence>
<dbReference type="PANTHER" id="PTHR11474">
    <property type="entry name" value="TYROSINASE FAMILY MEMBER"/>
    <property type="match status" value="1"/>
</dbReference>
<keyword evidence="5" id="KW-0560">Oxidoreductase</keyword>
<dbReference type="Pfam" id="PF18132">
    <property type="entry name" value="Tyrosinase_C"/>
    <property type="match status" value="1"/>
</dbReference>
<dbReference type="Gene3D" id="1.10.1280.10">
    <property type="entry name" value="Di-copper center containing domain from catechol oxidase"/>
    <property type="match status" value="1"/>
</dbReference>
<dbReference type="PANTHER" id="PTHR11474:SF76">
    <property type="entry name" value="SHKT DOMAIN-CONTAINING PROTEIN"/>
    <property type="match status" value="1"/>
</dbReference>
<comment type="caution">
    <text evidence="14">The sequence shown here is derived from an EMBL/GenBank/DDBJ whole genome shotgun (WGS) entry which is preliminary data.</text>
</comment>
<comment type="catalytic activity">
    <reaction evidence="9">
        <text>2 L-dopa + O2 = 2 L-dopaquinone + 2 H2O</text>
        <dbReference type="Rhea" id="RHEA:34287"/>
        <dbReference type="ChEBI" id="CHEBI:15377"/>
        <dbReference type="ChEBI" id="CHEBI:15379"/>
        <dbReference type="ChEBI" id="CHEBI:57504"/>
        <dbReference type="ChEBI" id="CHEBI:57924"/>
        <dbReference type="EC" id="1.14.18.1"/>
    </reaction>
</comment>
<gene>
    <name evidence="14" type="ORF">FANTH_6340</name>
</gene>
<evidence type="ECO:0000313" key="15">
    <source>
        <dbReference type="Proteomes" id="UP000573603"/>
    </source>
</evidence>
<dbReference type="Gene3D" id="2.60.310.20">
    <property type="match status" value="1"/>
</dbReference>
<keyword evidence="4" id="KW-0479">Metal-binding</keyword>
<evidence type="ECO:0000256" key="10">
    <source>
        <dbReference type="ARBA" id="ARBA00048881"/>
    </source>
</evidence>
<dbReference type="InterPro" id="IPR050316">
    <property type="entry name" value="Tyrosinase/Hemocyanin"/>
</dbReference>
<evidence type="ECO:0000256" key="7">
    <source>
        <dbReference type="ARBA" id="ARBA00023033"/>
    </source>
</evidence>
<evidence type="ECO:0000256" key="5">
    <source>
        <dbReference type="ARBA" id="ARBA00023002"/>
    </source>
</evidence>
<reference evidence="14 15" key="1">
    <citation type="journal article" date="2020" name="BMC Genomics">
        <title>Correction to: Identification and distribution of gene clusters required for synthesis of sphingolipid metabolism inhibitors in diverse species of the filamentous fungus Fusarium.</title>
        <authorList>
            <person name="Kim H.S."/>
            <person name="Lohmar J.M."/>
            <person name="Busman M."/>
            <person name="Brown D.W."/>
            <person name="Naumann T.A."/>
            <person name="Divon H.H."/>
            <person name="Lysoe E."/>
            <person name="Uhlig S."/>
            <person name="Proctor R.H."/>
        </authorList>
    </citation>
    <scope>NUCLEOTIDE SEQUENCE [LARGE SCALE GENOMIC DNA]</scope>
    <source>
        <strain evidence="14 15">NRRL 25214</strain>
    </source>
</reference>
<evidence type="ECO:0000256" key="8">
    <source>
        <dbReference type="ARBA" id="ARBA00023101"/>
    </source>
</evidence>
<dbReference type="InterPro" id="IPR002227">
    <property type="entry name" value="Tyrosinase_Cu-bd"/>
</dbReference>
<dbReference type="GO" id="GO:0042438">
    <property type="term" value="P:melanin biosynthetic process"/>
    <property type="evidence" value="ECO:0007669"/>
    <property type="project" value="UniProtKB-KW"/>
</dbReference>
<evidence type="ECO:0000256" key="9">
    <source>
        <dbReference type="ARBA" id="ARBA00048233"/>
    </source>
</evidence>
<evidence type="ECO:0000256" key="11">
    <source>
        <dbReference type="SAM" id="MobiDB-lite"/>
    </source>
</evidence>
<proteinExistence type="inferred from homology"/>
<comment type="cofactor">
    <cofactor evidence="1">
        <name>Cu(2+)</name>
        <dbReference type="ChEBI" id="CHEBI:29036"/>
    </cofactor>
</comment>
<organism evidence="14 15">
    <name type="scientific">Fusarium anthophilum</name>
    <dbReference type="NCBI Taxonomy" id="48485"/>
    <lineage>
        <taxon>Eukaryota</taxon>
        <taxon>Fungi</taxon>
        <taxon>Dikarya</taxon>
        <taxon>Ascomycota</taxon>
        <taxon>Pezizomycotina</taxon>
        <taxon>Sordariomycetes</taxon>
        <taxon>Hypocreomycetidae</taxon>
        <taxon>Hypocreales</taxon>
        <taxon>Nectriaceae</taxon>
        <taxon>Fusarium</taxon>
        <taxon>Fusarium fujikuroi species complex</taxon>
    </lineage>
</organism>
<dbReference type="InterPro" id="IPR008922">
    <property type="entry name" value="Di-copper_centre_dom_sf"/>
</dbReference>